<evidence type="ECO:0000313" key="3">
    <source>
        <dbReference type="Proteomes" id="UP001243330"/>
    </source>
</evidence>
<evidence type="ECO:0000313" key="2">
    <source>
        <dbReference type="EMBL" id="KAK1841178.1"/>
    </source>
</evidence>
<dbReference type="EMBL" id="JAQOWY010000500">
    <property type="protein sequence ID" value="KAK1841178.1"/>
    <property type="molecule type" value="Genomic_DNA"/>
</dbReference>
<name>A0AAD9A4A7_9PEZI</name>
<comment type="caution">
    <text evidence="2">The sequence shown here is derived from an EMBL/GenBank/DDBJ whole genome shotgun (WGS) entry which is preliminary data.</text>
</comment>
<proteinExistence type="predicted"/>
<reference evidence="2" key="1">
    <citation type="submission" date="2023-01" db="EMBL/GenBank/DDBJ databases">
        <title>Colletotrichum chrysophilum M932 genome sequence.</title>
        <authorList>
            <person name="Baroncelli R."/>
        </authorList>
    </citation>
    <scope>NUCLEOTIDE SEQUENCE</scope>
    <source>
        <strain evidence="2">M932</strain>
    </source>
</reference>
<organism evidence="2 3">
    <name type="scientific">Colletotrichum chrysophilum</name>
    <dbReference type="NCBI Taxonomy" id="1836956"/>
    <lineage>
        <taxon>Eukaryota</taxon>
        <taxon>Fungi</taxon>
        <taxon>Dikarya</taxon>
        <taxon>Ascomycota</taxon>
        <taxon>Pezizomycotina</taxon>
        <taxon>Sordariomycetes</taxon>
        <taxon>Hypocreomycetidae</taxon>
        <taxon>Glomerellales</taxon>
        <taxon>Glomerellaceae</taxon>
        <taxon>Colletotrichum</taxon>
        <taxon>Colletotrichum gloeosporioides species complex</taxon>
    </lineage>
</organism>
<protein>
    <submittedName>
        <fullName evidence="2">Uncharacterized protein</fullName>
    </submittedName>
</protein>
<sequence>MQRQPQCRSDRPRPPQNPGPRPSRPPTSPSASVCGLPFPRCPLQSKSPRPALGYLTEDVGNSCQLSVHVPPAVTCMAPQFFKLAQPVTALRLPTPAFTSPRHELDASHRVQRARDKGARLSLECIGWLPDRHTSSHLTAVNLQLPTPKFRFPFTAKRPRTQFGLSEPIRKYYTK</sequence>
<keyword evidence="3" id="KW-1185">Reference proteome</keyword>
<dbReference type="AlphaFoldDB" id="A0AAD9A4A7"/>
<evidence type="ECO:0000256" key="1">
    <source>
        <dbReference type="SAM" id="MobiDB-lite"/>
    </source>
</evidence>
<feature type="compositionally biased region" description="Pro residues" evidence="1">
    <location>
        <begin position="14"/>
        <end position="28"/>
    </location>
</feature>
<gene>
    <name evidence="2" type="ORF">CCHR01_16195</name>
</gene>
<feature type="region of interest" description="Disordered" evidence="1">
    <location>
        <begin position="1"/>
        <end position="35"/>
    </location>
</feature>
<accession>A0AAD9A4A7</accession>
<dbReference type="Proteomes" id="UP001243330">
    <property type="component" value="Unassembled WGS sequence"/>
</dbReference>